<evidence type="ECO:0000313" key="6">
    <source>
        <dbReference type="Proteomes" id="UP000276437"/>
    </source>
</evidence>
<dbReference type="GO" id="GO:0032259">
    <property type="term" value="P:methylation"/>
    <property type="evidence" value="ECO:0007669"/>
    <property type="project" value="UniProtKB-KW"/>
</dbReference>
<evidence type="ECO:0000256" key="3">
    <source>
        <dbReference type="ARBA" id="ARBA00022679"/>
    </source>
</evidence>
<dbReference type="InterPro" id="IPR029026">
    <property type="entry name" value="tRNA_m1G_MTases_N"/>
</dbReference>
<dbReference type="SMART" id="SM00967">
    <property type="entry name" value="SpoU_sub_bind"/>
    <property type="match status" value="1"/>
</dbReference>
<dbReference type="PANTHER" id="PTHR43191:SF2">
    <property type="entry name" value="RRNA METHYLTRANSFERASE 3, MITOCHONDRIAL"/>
    <property type="match status" value="1"/>
</dbReference>
<dbReference type="GO" id="GO:0006396">
    <property type="term" value="P:RNA processing"/>
    <property type="evidence" value="ECO:0007669"/>
    <property type="project" value="InterPro"/>
</dbReference>
<dbReference type="EMBL" id="AP018449">
    <property type="protein sequence ID" value="BBB92837.1"/>
    <property type="molecule type" value="Genomic_DNA"/>
</dbReference>
<dbReference type="EC" id="2.1.1.208" evidence="5"/>
<dbReference type="Gene3D" id="3.40.1280.10">
    <property type="match status" value="1"/>
</dbReference>
<dbReference type="GO" id="GO:0003723">
    <property type="term" value="F:RNA binding"/>
    <property type="evidence" value="ECO:0007669"/>
    <property type="project" value="InterPro"/>
</dbReference>
<dbReference type="Pfam" id="PF22435">
    <property type="entry name" value="MRM3-like_sub_bind"/>
    <property type="match status" value="1"/>
</dbReference>
<gene>
    <name evidence="5" type="primary">aviRb</name>
    <name evidence="5" type="ORF">MAMMFC1_03545</name>
</gene>
<dbReference type="GO" id="GO:0005737">
    <property type="term" value="C:cytoplasm"/>
    <property type="evidence" value="ECO:0007669"/>
    <property type="project" value="UniProtKB-ARBA"/>
</dbReference>
<dbReference type="InterPro" id="IPR029064">
    <property type="entry name" value="Ribosomal_eL30-like_sf"/>
</dbReference>
<dbReference type="InterPro" id="IPR029028">
    <property type="entry name" value="Alpha/beta_knot_MTases"/>
</dbReference>
<evidence type="ECO:0000259" key="4">
    <source>
        <dbReference type="SMART" id="SM00967"/>
    </source>
</evidence>
<dbReference type="InterPro" id="IPR001537">
    <property type="entry name" value="SpoU_MeTrfase"/>
</dbReference>
<comment type="similarity">
    <text evidence="1">Belongs to the class IV-like SAM-binding methyltransferase superfamily. RNA methyltransferase TrmH family.</text>
</comment>
<dbReference type="AlphaFoldDB" id="A0A348AP39"/>
<feature type="domain" description="RNA 2-O ribose methyltransferase substrate binding" evidence="4">
    <location>
        <begin position="32"/>
        <end position="108"/>
    </location>
</feature>
<proteinExistence type="inferred from homology"/>
<protein>
    <submittedName>
        <fullName evidence="5">23S rRNA (Uridine(2479)-2'-O)-methyltransferase</fullName>
        <ecNumber evidence="5">2.1.1.208</ecNumber>
    </submittedName>
</protein>
<dbReference type="SUPFAM" id="SSF75217">
    <property type="entry name" value="alpha/beta knot"/>
    <property type="match status" value="1"/>
</dbReference>
<dbReference type="GO" id="GO:0008173">
    <property type="term" value="F:RNA methyltransferase activity"/>
    <property type="evidence" value="ECO:0007669"/>
    <property type="project" value="InterPro"/>
</dbReference>
<dbReference type="OrthoDB" id="9794400at2"/>
<dbReference type="CDD" id="cd18095">
    <property type="entry name" value="SpoU-like_rRNA-MTase"/>
    <property type="match status" value="1"/>
</dbReference>
<dbReference type="Pfam" id="PF00588">
    <property type="entry name" value="SpoU_methylase"/>
    <property type="match status" value="1"/>
</dbReference>
<dbReference type="SUPFAM" id="SSF55315">
    <property type="entry name" value="L30e-like"/>
    <property type="match status" value="1"/>
</dbReference>
<evidence type="ECO:0000313" key="5">
    <source>
        <dbReference type="EMBL" id="BBB92837.1"/>
    </source>
</evidence>
<keyword evidence="2 5" id="KW-0489">Methyltransferase</keyword>
<dbReference type="InterPro" id="IPR051259">
    <property type="entry name" value="rRNA_Methyltransferase"/>
</dbReference>
<sequence length="275" mass="30024">MAEIITSSSNKLIKQVASLKQKKYRDELGMFVTEGVRLVEESLSSGWQISLCIYTPSAAKREKVNAMLERLAAMNCRLVQVPEEVYGKISDTEQPQGILTVIKKQSFTLQEIVKSVYPLLVILDGVQDPGNAGTIIRTADAAGCTGVVMLKGSVDVFCTKATRAAMGSLFHLPIVEGIAPEELVPKLHQNGILLYVTSLEGANMYYEANFRMPAAIMFGNEGSGISRELLDIAQTRLNIPLYGKAESLNVSVAAGIILYEAVRQRRPCNLTVPML</sequence>
<organism evidence="5 6">
    <name type="scientific">Methylomusa anaerophila</name>
    <dbReference type="NCBI Taxonomy" id="1930071"/>
    <lineage>
        <taxon>Bacteria</taxon>
        <taxon>Bacillati</taxon>
        <taxon>Bacillota</taxon>
        <taxon>Negativicutes</taxon>
        <taxon>Selenomonadales</taxon>
        <taxon>Sporomusaceae</taxon>
        <taxon>Methylomusa</taxon>
    </lineage>
</organism>
<name>A0A348AP39_9FIRM</name>
<dbReference type="PANTHER" id="PTHR43191">
    <property type="entry name" value="RRNA METHYLTRANSFERASE 3"/>
    <property type="match status" value="1"/>
</dbReference>
<evidence type="ECO:0000256" key="2">
    <source>
        <dbReference type="ARBA" id="ARBA00022603"/>
    </source>
</evidence>
<dbReference type="Proteomes" id="UP000276437">
    <property type="component" value="Chromosome"/>
</dbReference>
<keyword evidence="6" id="KW-1185">Reference proteome</keyword>
<accession>A0A348AP39</accession>
<dbReference type="InterPro" id="IPR053888">
    <property type="entry name" value="MRM3-like_sub_bind"/>
</dbReference>
<dbReference type="KEGG" id="mana:MAMMFC1_03545"/>
<dbReference type="RefSeq" id="WP_126309748.1">
    <property type="nucleotide sequence ID" value="NZ_AP018449.1"/>
</dbReference>
<evidence type="ECO:0000256" key="1">
    <source>
        <dbReference type="ARBA" id="ARBA00007228"/>
    </source>
</evidence>
<keyword evidence="3 5" id="KW-0808">Transferase</keyword>
<reference evidence="5 6" key="1">
    <citation type="journal article" date="2018" name="Int. J. Syst. Evol. Microbiol.">
        <title>Methylomusa anaerophila gen. nov., sp. nov., an anaerobic methanol-utilizing bacterium isolated from a microbial fuel cell.</title>
        <authorList>
            <person name="Amano N."/>
            <person name="Yamamuro A."/>
            <person name="Miyahara M."/>
            <person name="Kouzuma A."/>
            <person name="Abe T."/>
            <person name="Watanabe K."/>
        </authorList>
    </citation>
    <scope>NUCLEOTIDE SEQUENCE [LARGE SCALE GENOMIC DNA]</scope>
    <source>
        <strain evidence="5 6">MMFC1</strain>
    </source>
</reference>
<dbReference type="Gene3D" id="3.30.1330.30">
    <property type="match status" value="1"/>
</dbReference>
<dbReference type="InterPro" id="IPR013123">
    <property type="entry name" value="SpoU_subst-bd"/>
</dbReference>